<dbReference type="EMBL" id="CM023487">
    <property type="protein sequence ID" value="KAH6926424.1"/>
    <property type="molecule type" value="Genomic_DNA"/>
</dbReference>
<dbReference type="Proteomes" id="UP000821845">
    <property type="component" value="Chromosome 7"/>
</dbReference>
<reference evidence="1" key="1">
    <citation type="submission" date="2020-05" db="EMBL/GenBank/DDBJ databases">
        <title>Large-scale comparative analyses of tick genomes elucidate their genetic diversity and vector capacities.</title>
        <authorList>
            <person name="Jia N."/>
            <person name="Wang J."/>
            <person name="Shi W."/>
            <person name="Du L."/>
            <person name="Sun Y."/>
            <person name="Zhan W."/>
            <person name="Jiang J."/>
            <person name="Wang Q."/>
            <person name="Zhang B."/>
            <person name="Ji P."/>
            <person name="Sakyi L.B."/>
            <person name="Cui X."/>
            <person name="Yuan T."/>
            <person name="Jiang B."/>
            <person name="Yang W."/>
            <person name="Lam T.T.-Y."/>
            <person name="Chang Q."/>
            <person name="Ding S."/>
            <person name="Wang X."/>
            <person name="Zhu J."/>
            <person name="Ruan X."/>
            <person name="Zhao L."/>
            <person name="Wei J."/>
            <person name="Que T."/>
            <person name="Du C."/>
            <person name="Cheng J."/>
            <person name="Dai P."/>
            <person name="Han X."/>
            <person name="Huang E."/>
            <person name="Gao Y."/>
            <person name="Liu J."/>
            <person name="Shao H."/>
            <person name="Ye R."/>
            <person name="Li L."/>
            <person name="Wei W."/>
            <person name="Wang X."/>
            <person name="Wang C."/>
            <person name="Yang T."/>
            <person name="Huo Q."/>
            <person name="Li W."/>
            <person name="Guo W."/>
            <person name="Chen H."/>
            <person name="Zhou L."/>
            <person name="Ni X."/>
            <person name="Tian J."/>
            <person name="Zhou Y."/>
            <person name="Sheng Y."/>
            <person name="Liu T."/>
            <person name="Pan Y."/>
            <person name="Xia L."/>
            <person name="Li J."/>
            <person name="Zhao F."/>
            <person name="Cao W."/>
        </authorList>
    </citation>
    <scope>NUCLEOTIDE SEQUENCE</scope>
    <source>
        <strain evidence="1">Hyas-2018</strain>
    </source>
</reference>
<gene>
    <name evidence="1" type="ORF">HPB50_018155</name>
</gene>
<evidence type="ECO:0000313" key="1">
    <source>
        <dbReference type="EMBL" id="KAH6926424.1"/>
    </source>
</evidence>
<keyword evidence="2" id="KW-1185">Reference proteome</keyword>
<evidence type="ECO:0000313" key="2">
    <source>
        <dbReference type="Proteomes" id="UP000821845"/>
    </source>
</evidence>
<comment type="caution">
    <text evidence="1">The sequence shown here is derived from an EMBL/GenBank/DDBJ whole genome shotgun (WGS) entry which is preliminary data.</text>
</comment>
<sequence>MARWPWMAERLDLYSLVGFAFSLLFCFFVRYRFTYGFAGAVARAEGIEIPPPSMCIATMYRCSYFWRYFYEPVVGPSRSACRLLLGTAVAFCFTWVWHSMHKRDAIWCALSVLGIALEVVVRELRKRDGCRNFEDMMNWGWRTTKYVVTNAWKWYLLHPVLGRSIAHFAPSLTPVFYAIYSSLFLAFHFGWEVALLFLGQHAAFYAAASLHIPALCYVTALVLHFQKFILPFEPFEYMYPRYGLMPYRAAFVAFHWNLMRGLSFSLDFVRAEKQRQSGGDQRRRPPYWQSLAYVIYLPTLFMGPPQNYDDYMAQINKERPSCTPRFIAGAIARLLRCCAHFLLWEIMSHYLYRTSVALERLDLSSLAGYALSLLFLFYVRYLFTYGLSGALANAEGIEVPPPSPCIARMHRCSHFWRYFDRGMHKWIRRYIYEPVLGGSRGAFRLVLGTAVAFTFTWAWHSMYTHDGIWCALSVLGIALEVITLEIRKWTPVKNFEGRYLASAERMRMAKALLGSPHFLLTMCACVFHLADLEVCLIMCRRILTGFPFPIVPILVILYSVCNVNMDVAEWQASAVAKEKQAS</sequence>
<organism evidence="1 2">
    <name type="scientific">Hyalomma asiaticum</name>
    <name type="common">Tick</name>
    <dbReference type="NCBI Taxonomy" id="266040"/>
    <lineage>
        <taxon>Eukaryota</taxon>
        <taxon>Metazoa</taxon>
        <taxon>Ecdysozoa</taxon>
        <taxon>Arthropoda</taxon>
        <taxon>Chelicerata</taxon>
        <taxon>Arachnida</taxon>
        <taxon>Acari</taxon>
        <taxon>Parasitiformes</taxon>
        <taxon>Ixodida</taxon>
        <taxon>Ixodoidea</taxon>
        <taxon>Ixodidae</taxon>
        <taxon>Hyalomminae</taxon>
        <taxon>Hyalomma</taxon>
    </lineage>
</organism>
<proteinExistence type="predicted"/>
<name>A0ACB7S0X4_HYAAI</name>
<protein>
    <submittedName>
        <fullName evidence="1">Uncharacterized protein</fullName>
    </submittedName>
</protein>
<accession>A0ACB7S0X4</accession>